<dbReference type="SUPFAM" id="SSF52172">
    <property type="entry name" value="CheY-like"/>
    <property type="match status" value="1"/>
</dbReference>
<feature type="domain" description="PAC" evidence="10">
    <location>
        <begin position="200"/>
        <end position="251"/>
    </location>
</feature>
<dbReference type="SUPFAM" id="SSF55785">
    <property type="entry name" value="PYP-like sensor domain (PAS domain)"/>
    <property type="match status" value="6"/>
</dbReference>
<dbReference type="Gene3D" id="3.30.565.10">
    <property type="entry name" value="Histidine kinase-like ATPase, C-terminal domain"/>
    <property type="match status" value="1"/>
</dbReference>
<dbReference type="InterPro" id="IPR011006">
    <property type="entry name" value="CheY-like_superfamily"/>
</dbReference>
<dbReference type="Proteomes" id="UP001161325">
    <property type="component" value="Unassembled WGS sequence"/>
</dbReference>
<dbReference type="EC" id="2.7.13.3" evidence="2"/>
<dbReference type="PANTHER" id="PTHR43304">
    <property type="entry name" value="PHYTOCHROME-LIKE PROTEIN CPH1"/>
    <property type="match status" value="1"/>
</dbReference>
<dbReference type="InterPro" id="IPR003661">
    <property type="entry name" value="HisK_dim/P_dom"/>
</dbReference>
<evidence type="ECO:0000256" key="1">
    <source>
        <dbReference type="ARBA" id="ARBA00000085"/>
    </source>
</evidence>
<dbReference type="PROSITE" id="PS50112">
    <property type="entry name" value="PAS"/>
    <property type="match status" value="3"/>
</dbReference>
<dbReference type="Pfam" id="PF00072">
    <property type="entry name" value="Response_reg"/>
    <property type="match status" value="1"/>
</dbReference>
<dbReference type="CDD" id="cd00130">
    <property type="entry name" value="PAS"/>
    <property type="match status" value="4"/>
</dbReference>
<dbReference type="PRINTS" id="PR00344">
    <property type="entry name" value="BCTRLSENSOR"/>
</dbReference>
<gene>
    <name evidence="11" type="ORF">rosag_17020</name>
</gene>
<dbReference type="PANTHER" id="PTHR43304:SF1">
    <property type="entry name" value="PAC DOMAIN-CONTAINING PROTEIN"/>
    <property type="match status" value="1"/>
</dbReference>
<dbReference type="SMART" id="SM00388">
    <property type="entry name" value="HisKA"/>
    <property type="match status" value="1"/>
</dbReference>
<accession>A0AA37Q254</accession>
<dbReference type="NCBIfam" id="TIGR00229">
    <property type="entry name" value="sensory_box"/>
    <property type="match status" value="3"/>
</dbReference>
<dbReference type="Pfam" id="PF08447">
    <property type="entry name" value="PAS_3"/>
    <property type="match status" value="2"/>
</dbReference>
<dbReference type="InterPro" id="IPR035965">
    <property type="entry name" value="PAS-like_dom_sf"/>
</dbReference>
<evidence type="ECO:0000313" key="11">
    <source>
        <dbReference type="EMBL" id="GLC25189.1"/>
    </source>
</evidence>
<dbReference type="InterPro" id="IPR000700">
    <property type="entry name" value="PAS-assoc_C"/>
</dbReference>
<dbReference type="InterPro" id="IPR013656">
    <property type="entry name" value="PAS_4"/>
</dbReference>
<evidence type="ECO:0000256" key="3">
    <source>
        <dbReference type="ARBA" id="ARBA00022553"/>
    </source>
</evidence>
<proteinExistence type="predicted"/>
<feature type="domain" description="Histidine kinase" evidence="7">
    <location>
        <begin position="777"/>
        <end position="1019"/>
    </location>
</feature>
<evidence type="ECO:0000256" key="6">
    <source>
        <dbReference type="PROSITE-ProRule" id="PRU00169"/>
    </source>
</evidence>
<dbReference type="InterPro" id="IPR036890">
    <property type="entry name" value="HATPase_C_sf"/>
</dbReference>
<evidence type="ECO:0000256" key="4">
    <source>
        <dbReference type="ARBA" id="ARBA00022679"/>
    </source>
</evidence>
<evidence type="ECO:0000256" key="2">
    <source>
        <dbReference type="ARBA" id="ARBA00012438"/>
    </source>
</evidence>
<reference evidence="11" key="1">
    <citation type="submission" date="2022-08" db="EMBL/GenBank/DDBJ databases">
        <title>Draft genome sequencing of Roseisolibacter agri AW1220.</title>
        <authorList>
            <person name="Tobiishi Y."/>
            <person name="Tonouchi A."/>
        </authorList>
    </citation>
    <scope>NUCLEOTIDE SEQUENCE</scope>
    <source>
        <strain evidence="11">AW1220</strain>
    </source>
</reference>
<feature type="domain" description="Response regulatory" evidence="8">
    <location>
        <begin position="1039"/>
        <end position="1155"/>
    </location>
</feature>
<evidence type="ECO:0000259" key="8">
    <source>
        <dbReference type="PROSITE" id="PS50110"/>
    </source>
</evidence>
<dbReference type="Pfam" id="PF00512">
    <property type="entry name" value="HisKA"/>
    <property type="match status" value="1"/>
</dbReference>
<dbReference type="Gene3D" id="1.10.287.130">
    <property type="match status" value="1"/>
</dbReference>
<dbReference type="InterPro" id="IPR052162">
    <property type="entry name" value="Sensor_kinase/Photoreceptor"/>
</dbReference>
<feature type="domain" description="PAC" evidence="10">
    <location>
        <begin position="459"/>
        <end position="511"/>
    </location>
</feature>
<feature type="domain" description="PAS" evidence="9">
    <location>
        <begin position="639"/>
        <end position="709"/>
    </location>
</feature>
<evidence type="ECO:0000313" key="12">
    <source>
        <dbReference type="Proteomes" id="UP001161325"/>
    </source>
</evidence>
<dbReference type="Gene3D" id="2.10.70.100">
    <property type="match status" value="1"/>
</dbReference>
<feature type="modified residue" description="4-aspartylphosphate" evidence="6">
    <location>
        <position position="1090"/>
    </location>
</feature>
<dbReference type="SMART" id="SM00086">
    <property type="entry name" value="PAC"/>
    <property type="match status" value="5"/>
</dbReference>
<dbReference type="CDD" id="cd00156">
    <property type="entry name" value="REC"/>
    <property type="match status" value="1"/>
</dbReference>
<dbReference type="PROSITE" id="PS50110">
    <property type="entry name" value="RESPONSE_REGULATORY"/>
    <property type="match status" value="1"/>
</dbReference>
<evidence type="ECO:0000256" key="5">
    <source>
        <dbReference type="ARBA" id="ARBA00022777"/>
    </source>
</evidence>
<evidence type="ECO:0000259" key="9">
    <source>
        <dbReference type="PROSITE" id="PS50112"/>
    </source>
</evidence>
<evidence type="ECO:0000259" key="10">
    <source>
        <dbReference type="PROSITE" id="PS50113"/>
    </source>
</evidence>
<dbReference type="GO" id="GO:0000155">
    <property type="term" value="F:phosphorelay sensor kinase activity"/>
    <property type="evidence" value="ECO:0007669"/>
    <property type="project" value="InterPro"/>
</dbReference>
<dbReference type="InterPro" id="IPR005467">
    <property type="entry name" value="His_kinase_dom"/>
</dbReference>
<feature type="domain" description="PAS" evidence="9">
    <location>
        <begin position="126"/>
        <end position="171"/>
    </location>
</feature>
<dbReference type="SUPFAM" id="SSF55874">
    <property type="entry name" value="ATPase domain of HSP90 chaperone/DNA topoisomerase II/histidine kinase"/>
    <property type="match status" value="1"/>
</dbReference>
<dbReference type="InterPro" id="IPR004358">
    <property type="entry name" value="Sig_transdc_His_kin-like_C"/>
</dbReference>
<dbReference type="RefSeq" id="WP_284349633.1">
    <property type="nucleotide sequence ID" value="NZ_BRXS01000002.1"/>
</dbReference>
<feature type="domain" description="PAC" evidence="10">
    <location>
        <begin position="586"/>
        <end position="638"/>
    </location>
</feature>
<dbReference type="Gene3D" id="3.30.450.20">
    <property type="entry name" value="PAS domain"/>
    <property type="match status" value="6"/>
</dbReference>
<dbReference type="Pfam" id="PF08448">
    <property type="entry name" value="PAS_4"/>
    <property type="match status" value="3"/>
</dbReference>
<dbReference type="InterPro" id="IPR001789">
    <property type="entry name" value="Sig_transdc_resp-reg_receiver"/>
</dbReference>
<keyword evidence="3 6" id="KW-0597">Phosphoprotein</keyword>
<dbReference type="SUPFAM" id="SSF47384">
    <property type="entry name" value="Homodimeric domain of signal transducing histidine kinase"/>
    <property type="match status" value="1"/>
</dbReference>
<comment type="caution">
    <text evidence="11">The sequence shown here is derived from an EMBL/GenBank/DDBJ whole genome shotgun (WGS) entry which is preliminary data.</text>
</comment>
<dbReference type="InterPro" id="IPR036097">
    <property type="entry name" value="HisK_dim/P_sf"/>
</dbReference>
<feature type="domain" description="PAC" evidence="10">
    <location>
        <begin position="330"/>
        <end position="382"/>
    </location>
</feature>
<dbReference type="EMBL" id="BRXS01000002">
    <property type="protein sequence ID" value="GLC25189.1"/>
    <property type="molecule type" value="Genomic_DNA"/>
</dbReference>
<keyword evidence="5" id="KW-0418">Kinase</keyword>
<name>A0AA37Q254_9BACT</name>
<protein>
    <recommendedName>
        <fullName evidence="2">histidine kinase</fullName>
        <ecNumber evidence="2">2.7.13.3</ecNumber>
    </recommendedName>
</protein>
<dbReference type="AlphaFoldDB" id="A0AA37Q254"/>
<dbReference type="CDD" id="cd00082">
    <property type="entry name" value="HisKA"/>
    <property type="match status" value="1"/>
</dbReference>
<dbReference type="SMART" id="SM00387">
    <property type="entry name" value="HATPase_c"/>
    <property type="match status" value="1"/>
</dbReference>
<comment type="catalytic activity">
    <reaction evidence="1">
        <text>ATP + protein L-histidine = ADP + protein N-phospho-L-histidine.</text>
        <dbReference type="EC" id="2.7.13.3"/>
    </reaction>
</comment>
<dbReference type="SMART" id="SM00448">
    <property type="entry name" value="REC"/>
    <property type="match status" value="1"/>
</dbReference>
<keyword evidence="4" id="KW-0808">Transferase</keyword>
<organism evidence="11 12">
    <name type="scientific">Roseisolibacter agri</name>
    <dbReference type="NCBI Taxonomy" id="2014610"/>
    <lineage>
        <taxon>Bacteria</taxon>
        <taxon>Pseudomonadati</taxon>
        <taxon>Gemmatimonadota</taxon>
        <taxon>Gemmatimonadia</taxon>
        <taxon>Gemmatimonadales</taxon>
        <taxon>Gemmatimonadaceae</taxon>
        <taxon>Roseisolibacter</taxon>
    </lineage>
</organism>
<dbReference type="InterPro" id="IPR001610">
    <property type="entry name" value="PAC"/>
</dbReference>
<dbReference type="InterPro" id="IPR003594">
    <property type="entry name" value="HATPase_dom"/>
</dbReference>
<keyword evidence="12" id="KW-1185">Reference proteome</keyword>
<dbReference type="Gene3D" id="3.40.50.2300">
    <property type="match status" value="1"/>
</dbReference>
<dbReference type="InterPro" id="IPR013655">
    <property type="entry name" value="PAS_fold_3"/>
</dbReference>
<dbReference type="PROSITE" id="PS50109">
    <property type="entry name" value="HIS_KIN"/>
    <property type="match status" value="1"/>
</dbReference>
<feature type="domain" description="PAC" evidence="10">
    <location>
        <begin position="712"/>
        <end position="764"/>
    </location>
</feature>
<dbReference type="InterPro" id="IPR000014">
    <property type="entry name" value="PAS"/>
</dbReference>
<dbReference type="Pfam" id="PF02518">
    <property type="entry name" value="HATPase_c"/>
    <property type="match status" value="1"/>
</dbReference>
<sequence>MSLSVDPPPASAPARTPADRLLAALGSAADGVLVVDRDGACHFATPRALELLGAAPGTLETTPDWDAWPATAREAVGPAVSGAATTGRPTQTRTCPAYQGPALVVRASPAGDALLVTVTALADDPPDREAATTLDRLPDVVLRYDREGVIRYVNAAIVGATGQPQSHFLGKRAGTTGAAPEISARFAAARERVFATGQPETFEIRRVGERGDRCIEYRMAPERDASGAIVTALAIGRDVTDQVALATALRESQRRMATLLSNLPGMAYRMVDDARWTTEFVSEGVLALTGYAPEAFEGADGVSFESLIHPDDRGDVRDQVNDALEQGRPFAITYRIVRADGVTRWVWEQGREVPHDGAGPRMLEGLIVDVTDREEARVALEAERERLQEAQRIAHVGSWEIDFVHGRHVVSDEILRVLGTGPETRDDPLGTFAARLRPEDREALRAREARIRALRPTHTEGRYVIERPDGVQRVVQMRSAWTFDAEGVLVRGRGTLQDVTDVVEGEARLARQQALLEESQRLAHVGSWEWDRRTDALTWSDEMFRLVGLPLPPAASPRRFAELVHADDLELVLERFREGLATGRTLELEHRLVRADGTAITVHARTRMITDDTGRVVRVVGSVQDVSEHRAAQAALRLSQEQQLALLQSIPDAAWLKDIEGRYVALNESAWRARGLGAADVLGRTAAELFPPDVVAERLAHDRAVLESGGPVLIEHQETGPDGAPRWYETVKAPYRDAAGSIAGTVGIARDITGRRRLEEQVRQSQKMDALGLLAGSVAHDFNNLLSAIIGGTELARLEVPDDSQLAQDLDDVRHAAQRGAQLTRQLLAFSRTQVSQPRPIDLREQVRESAKLLRRLLPEDVALDVAVDDAPFVVRADAGQLEQVLMNLVVNARDAVLAKRAAAHGRPPDPDAAPDLVTIAASRRALAAGDPLLVRRGAPALPPGGYALLVVRDSGNGMDEPTLRRAFEPFFTTKPQGRGTGLGLATVLGIVEQSGGAVHVESAPGAGATFTVVLPLVEGPADVVAVGTRTALPGGTETVLLVEDEGAVRETAARILERHGYRVLATRHGGDALMSWADHGARVDVVVTDLRMPAVDGKTLVAHLRAEQPTLPIVVMSGYASVEDSDERLLLEREVFLAKPFSAETLLEQVRAALDRAPSRTG</sequence>
<feature type="domain" description="PAS" evidence="9">
    <location>
        <begin position="252"/>
        <end position="327"/>
    </location>
</feature>
<dbReference type="PROSITE" id="PS50113">
    <property type="entry name" value="PAC"/>
    <property type="match status" value="5"/>
</dbReference>
<dbReference type="Pfam" id="PF13426">
    <property type="entry name" value="PAS_9"/>
    <property type="match status" value="1"/>
</dbReference>
<evidence type="ECO:0000259" key="7">
    <source>
        <dbReference type="PROSITE" id="PS50109"/>
    </source>
</evidence>
<dbReference type="SMART" id="SM00091">
    <property type="entry name" value="PAS"/>
    <property type="match status" value="6"/>
</dbReference>